<sequence>MPLNFVRLQKSHTGVYLAQTIQLIVEKFGLQDKIYGIVTDSTLNNQTMIEEIQTYRWPNFKGETTWMVLRPFGSHKKKKSTWNCESALDSDDYRSDGEEDHKDRDDQIRFNGSDDGSIINDSALAADLIYNDEVELEDDDVNDLSGEEEDN</sequence>
<dbReference type="Proteomes" id="UP000054564">
    <property type="component" value="Unassembled WGS sequence"/>
</dbReference>
<proteinExistence type="predicted"/>
<organism evidence="2 3">
    <name type="scientific">Puccinia striiformis f. sp. tritici PST-78</name>
    <dbReference type="NCBI Taxonomy" id="1165861"/>
    <lineage>
        <taxon>Eukaryota</taxon>
        <taxon>Fungi</taxon>
        <taxon>Dikarya</taxon>
        <taxon>Basidiomycota</taxon>
        <taxon>Pucciniomycotina</taxon>
        <taxon>Pucciniomycetes</taxon>
        <taxon>Pucciniales</taxon>
        <taxon>Pucciniaceae</taxon>
        <taxon>Puccinia</taxon>
    </lineage>
</organism>
<evidence type="ECO:0008006" key="4">
    <source>
        <dbReference type="Google" id="ProtNLM"/>
    </source>
</evidence>
<protein>
    <recommendedName>
        <fullName evidence="4">DUF659 domain-containing protein</fullName>
    </recommendedName>
</protein>
<evidence type="ECO:0000256" key="1">
    <source>
        <dbReference type="SAM" id="MobiDB-lite"/>
    </source>
</evidence>
<name>A0A0L0V192_9BASI</name>
<evidence type="ECO:0000313" key="3">
    <source>
        <dbReference type="Proteomes" id="UP000054564"/>
    </source>
</evidence>
<accession>A0A0L0V192</accession>
<feature type="compositionally biased region" description="Basic and acidic residues" evidence="1">
    <location>
        <begin position="91"/>
        <end position="108"/>
    </location>
</feature>
<comment type="caution">
    <text evidence="2">The sequence shown here is derived from an EMBL/GenBank/DDBJ whole genome shotgun (WGS) entry which is preliminary data.</text>
</comment>
<dbReference type="AlphaFoldDB" id="A0A0L0V192"/>
<feature type="region of interest" description="Disordered" evidence="1">
    <location>
        <begin position="87"/>
        <end position="119"/>
    </location>
</feature>
<keyword evidence="3" id="KW-1185">Reference proteome</keyword>
<gene>
    <name evidence="2" type="ORF">PSTG_13603</name>
</gene>
<reference evidence="3" key="1">
    <citation type="submission" date="2014-03" db="EMBL/GenBank/DDBJ databases">
        <title>The Genome Sequence of Puccinia striiformis f. sp. tritici PST-78.</title>
        <authorList>
            <consortium name="The Broad Institute Genome Sequencing Platform"/>
            <person name="Cuomo C."/>
            <person name="Hulbert S."/>
            <person name="Chen X."/>
            <person name="Walker B."/>
            <person name="Young S.K."/>
            <person name="Zeng Q."/>
            <person name="Gargeya S."/>
            <person name="Fitzgerald M."/>
            <person name="Haas B."/>
            <person name="Abouelleil A."/>
            <person name="Alvarado L."/>
            <person name="Arachchi H.M."/>
            <person name="Berlin A.M."/>
            <person name="Chapman S.B."/>
            <person name="Goldberg J."/>
            <person name="Griggs A."/>
            <person name="Gujja S."/>
            <person name="Hansen M."/>
            <person name="Howarth C."/>
            <person name="Imamovic A."/>
            <person name="Larimer J."/>
            <person name="McCowan C."/>
            <person name="Montmayeur A."/>
            <person name="Murphy C."/>
            <person name="Neiman D."/>
            <person name="Pearson M."/>
            <person name="Priest M."/>
            <person name="Roberts A."/>
            <person name="Saif S."/>
            <person name="Shea T."/>
            <person name="Sisk P."/>
            <person name="Sykes S."/>
            <person name="Wortman J."/>
            <person name="Nusbaum C."/>
            <person name="Birren B."/>
        </authorList>
    </citation>
    <scope>NUCLEOTIDE SEQUENCE [LARGE SCALE GENOMIC DNA]</scope>
    <source>
        <strain evidence="3">race PST-78</strain>
    </source>
</reference>
<dbReference type="EMBL" id="AJIL01000147">
    <property type="protein sequence ID" value="KNE93030.1"/>
    <property type="molecule type" value="Genomic_DNA"/>
</dbReference>
<evidence type="ECO:0000313" key="2">
    <source>
        <dbReference type="EMBL" id="KNE93030.1"/>
    </source>
</evidence>